<accession>A0A348WPI7</accession>
<feature type="coiled-coil region" evidence="1">
    <location>
        <begin position="91"/>
        <end position="155"/>
    </location>
</feature>
<evidence type="ECO:0000256" key="2">
    <source>
        <dbReference type="SAM" id="MobiDB-lite"/>
    </source>
</evidence>
<feature type="coiled-coil region" evidence="1">
    <location>
        <begin position="315"/>
        <end position="342"/>
    </location>
</feature>
<evidence type="ECO:0000313" key="4">
    <source>
        <dbReference type="EMBL" id="HAR56449.1"/>
    </source>
</evidence>
<keyword evidence="1" id="KW-0175">Coiled coil</keyword>
<dbReference type="STRING" id="314276.OS145_09413"/>
<comment type="caution">
    <text evidence="4">The sequence shown here is derived from an EMBL/GenBank/DDBJ whole genome shotgun (WGS) entry which is preliminary data.</text>
</comment>
<dbReference type="EMBL" id="DMUP01000154">
    <property type="protein sequence ID" value="HAR56449.1"/>
    <property type="molecule type" value="Genomic_DNA"/>
</dbReference>
<dbReference type="InterPro" id="IPR007470">
    <property type="entry name" value="HemX"/>
</dbReference>
<dbReference type="PANTHER" id="PTHR38043">
    <property type="entry name" value="PROTEIN HEMX"/>
    <property type="match status" value="1"/>
</dbReference>
<proteinExistence type="predicted"/>
<dbReference type="Pfam" id="PF04375">
    <property type="entry name" value="HemX"/>
    <property type="match status" value="1"/>
</dbReference>
<keyword evidence="3" id="KW-1133">Transmembrane helix</keyword>
<gene>
    <name evidence="4" type="ORF">DCR58_06655</name>
</gene>
<keyword evidence="3" id="KW-0472">Membrane</keyword>
<dbReference type="PANTHER" id="PTHR38043:SF1">
    <property type="entry name" value="PROTEIN HEMX"/>
    <property type="match status" value="1"/>
</dbReference>
<feature type="transmembrane region" description="Helical" evidence="3">
    <location>
        <begin position="41"/>
        <end position="59"/>
    </location>
</feature>
<evidence type="ECO:0000313" key="5">
    <source>
        <dbReference type="Proteomes" id="UP000262878"/>
    </source>
</evidence>
<evidence type="ECO:0000256" key="3">
    <source>
        <dbReference type="SAM" id="Phobius"/>
    </source>
</evidence>
<sequence length="384" mass="43459">MDNDKNETPETAADLATESNQATSSDPHKSPKRSRSRLKSAIYWLLLISVIGLAVWIYLKQPYKQLPFWPESETQTQVKEPVIEYARQATVARTQKQLEQLQTELQQAKRQIEQNSDNREQTQLNRRLNQIEQELNRQQQTLQQLADQLPQQQAERIREWRLFEVKQTLAAAARSAIFNADAQTALQLLDIASQQLAGIESSGALQIRQAIEEDKQALLEYQQSDATQWVVELAAAKRQALSLANKTPTHDFASENRQTKEPTNWREHLAYNWRAFMDNFFRIQKSTDSIEPVISNEAITLKQQQLDLTLSVAENAALKGQVELAKTKLKEASALISEIKADSPAQQRVLKKLAQLEDGIKQAAELPEVSSLSVAASQLGGRLQ</sequence>
<evidence type="ECO:0000256" key="1">
    <source>
        <dbReference type="SAM" id="Coils"/>
    </source>
</evidence>
<organism evidence="4 5">
    <name type="scientific">Idiomarina baltica</name>
    <dbReference type="NCBI Taxonomy" id="190892"/>
    <lineage>
        <taxon>Bacteria</taxon>
        <taxon>Pseudomonadati</taxon>
        <taxon>Pseudomonadota</taxon>
        <taxon>Gammaproteobacteria</taxon>
        <taxon>Alteromonadales</taxon>
        <taxon>Idiomarinaceae</taxon>
        <taxon>Idiomarina</taxon>
    </lineage>
</organism>
<feature type="region of interest" description="Disordered" evidence="2">
    <location>
        <begin position="1"/>
        <end position="34"/>
    </location>
</feature>
<keyword evidence="3" id="KW-0812">Transmembrane</keyword>
<dbReference type="RefSeq" id="WP_006954685.1">
    <property type="nucleotide sequence ID" value="NZ_DAIRLQ010000020.1"/>
</dbReference>
<name>A0A348WPI7_9GAMM</name>
<protein>
    <submittedName>
        <fullName evidence="4">Uncharacterized protein</fullName>
    </submittedName>
</protein>
<reference evidence="4 5" key="1">
    <citation type="journal article" date="2018" name="Nat. Biotechnol.">
        <title>A standardized bacterial taxonomy based on genome phylogeny substantially revises the tree of life.</title>
        <authorList>
            <person name="Parks D.H."/>
            <person name="Chuvochina M."/>
            <person name="Waite D.W."/>
            <person name="Rinke C."/>
            <person name="Skarshewski A."/>
            <person name="Chaumeil P.A."/>
            <person name="Hugenholtz P."/>
        </authorList>
    </citation>
    <scope>NUCLEOTIDE SEQUENCE [LARGE SCALE GENOMIC DNA]</scope>
    <source>
        <strain evidence="4">UBA9360</strain>
    </source>
</reference>
<dbReference type="Proteomes" id="UP000262878">
    <property type="component" value="Unassembled WGS sequence"/>
</dbReference>
<dbReference type="AlphaFoldDB" id="A0A348WPI7"/>